<dbReference type="GO" id="GO:0005730">
    <property type="term" value="C:nucleolus"/>
    <property type="evidence" value="ECO:0007669"/>
    <property type="project" value="UniProtKB-SubCell"/>
</dbReference>
<organism evidence="6 7">
    <name type="scientific">Clupea harengus</name>
    <name type="common">Atlantic herring</name>
    <dbReference type="NCBI Taxonomy" id="7950"/>
    <lineage>
        <taxon>Eukaryota</taxon>
        <taxon>Metazoa</taxon>
        <taxon>Chordata</taxon>
        <taxon>Craniata</taxon>
        <taxon>Vertebrata</taxon>
        <taxon>Euteleostomi</taxon>
        <taxon>Actinopterygii</taxon>
        <taxon>Neopterygii</taxon>
        <taxon>Teleostei</taxon>
        <taxon>Clupei</taxon>
        <taxon>Clupeiformes</taxon>
        <taxon>Clupeoidei</taxon>
        <taxon>Clupeidae</taxon>
        <taxon>Clupea</taxon>
    </lineage>
</organism>
<evidence type="ECO:0000313" key="6">
    <source>
        <dbReference type="Proteomes" id="UP000515152"/>
    </source>
</evidence>
<dbReference type="InterPro" id="IPR009668">
    <property type="entry name" value="RNA_pol-assoc_fac_A49-like"/>
</dbReference>
<evidence type="ECO:0000256" key="1">
    <source>
        <dbReference type="ARBA" id="ARBA00004604"/>
    </source>
</evidence>
<dbReference type="OrthoDB" id="532500at2759"/>
<comment type="subcellular location">
    <subcellularLocation>
        <location evidence="1">Nucleus</location>
        <location evidence="1">Nucleolus</location>
    </subcellularLocation>
</comment>
<reference evidence="7" key="1">
    <citation type="submission" date="2025-08" db="UniProtKB">
        <authorList>
            <consortium name="RefSeq"/>
        </authorList>
    </citation>
    <scope>IDENTIFICATION</scope>
</reference>
<dbReference type="GeneID" id="105904038"/>
<name>A0A6P3W3R2_CLUHA</name>
<accession>A0A6P3W3R2</accession>
<protein>
    <submittedName>
        <fullName evidence="7">DNA-directed RNA polymerase I subunit RPA49</fullName>
    </submittedName>
</protein>
<gene>
    <name evidence="7" type="primary">polr1e</name>
</gene>
<dbReference type="GO" id="GO:0003677">
    <property type="term" value="F:DNA binding"/>
    <property type="evidence" value="ECO:0007669"/>
    <property type="project" value="InterPro"/>
</dbReference>
<sequence length="415" mass="47022">MAAARCTWKCCDEEKEDDNVVVLQFSNGDVKSTDQLDFKYYKNVLASNPRKRNRRILVADSDRLSYVGNNFGTGSLRCNSMCKYYVGVLDKSTMQMEVHSAQLFNMQPLIPGESMPAEDTDIKKTYRHKVDSLIEAFGTNKQKRALSSRRNNQVGEDSLQQAVAQAASNIIEQKGLEVLQQEVADSEAVADTALYLPVCNPEADTEEGVYPFDELLSDVEYAALESVGKKMSELTSEDLLSMREKGCPQTVMRLLEALPEDPEARDRQARCLWYLFLLMKLAHQKFISRKFGSEEDCPKIILNKVMKAFTVESFSHGRVKNVVASSMKVKLASYCLALLLHINHQTANLTRLYQDLGFYDSRMVEVAKSMGLKLSKMPSEGADKAGYDEHRIATLKLPLIKYDRFTQTRKRKKVR</sequence>
<evidence type="ECO:0000256" key="3">
    <source>
        <dbReference type="ARBA" id="ARBA00022478"/>
    </source>
</evidence>
<dbReference type="CTD" id="64425"/>
<proteinExistence type="inferred from homology"/>
<comment type="similarity">
    <text evidence="2">Belongs to the eukaryotic RPA49/POLR1E RNA polymerase subunit family.</text>
</comment>
<dbReference type="KEGG" id="char:105904038"/>
<dbReference type="GO" id="GO:0000428">
    <property type="term" value="C:DNA-directed RNA polymerase complex"/>
    <property type="evidence" value="ECO:0007669"/>
    <property type="project" value="UniProtKB-KW"/>
</dbReference>
<dbReference type="GO" id="GO:0006351">
    <property type="term" value="P:DNA-templated transcription"/>
    <property type="evidence" value="ECO:0007669"/>
    <property type="project" value="InterPro"/>
</dbReference>
<evidence type="ECO:0000256" key="4">
    <source>
        <dbReference type="ARBA" id="ARBA00023163"/>
    </source>
</evidence>
<keyword evidence="3 7" id="KW-0240">DNA-directed RNA polymerase</keyword>
<dbReference type="RefSeq" id="XP_012687316.1">
    <property type="nucleotide sequence ID" value="XM_012831862.3"/>
</dbReference>
<dbReference type="Proteomes" id="UP000515152">
    <property type="component" value="Chromosome 22"/>
</dbReference>
<keyword evidence="4" id="KW-0804">Transcription</keyword>
<keyword evidence="6" id="KW-1185">Reference proteome</keyword>
<dbReference type="AlphaFoldDB" id="A0A6P3W3R2"/>
<dbReference type="PANTHER" id="PTHR14440">
    <property type="entry name" value="DNA-DIRECTED RNA POLYMERASE I SUBUNIT RPA49"/>
    <property type="match status" value="1"/>
</dbReference>
<evidence type="ECO:0000313" key="7">
    <source>
        <dbReference type="RefSeq" id="XP_012687316.1"/>
    </source>
</evidence>
<dbReference type="Pfam" id="PF06870">
    <property type="entry name" value="RNA_pol_I_A49"/>
    <property type="match status" value="1"/>
</dbReference>
<evidence type="ECO:0000256" key="5">
    <source>
        <dbReference type="ARBA" id="ARBA00023242"/>
    </source>
</evidence>
<evidence type="ECO:0000256" key="2">
    <source>
        <dbReference type="ARBA" id="ARBA00009430"/>
    </source>
</evidence>
<keyword evidence="5" id="KW-0539">Nucleus</keyword>